<dbReference type="PANTHER" id="PTHR15854:SF4">
    <property type="entry name" value="PEROXYNITRITE ISOMERASE THAP4"/>
    <property type="match status" value="1"/>
</dbReference>
<evidence type="ECO:0000259" key="4">
    <source>
        <dbReference type="Pfam" id="PF08768"/>
    </source>
</evidence>
<dbReference type="HAMAP" id="MF_01297">
    <property type="entry name" value="nitrobindin"/>
    <property type="match status" value="1"/>
</dbReference>
<dbReference type="InterPro" id="IPR045165">
    <property type="entry name" value="Nitrobindin"/>
</dbReference>
<dbReference type="SUPFAM" id="SSF50814">
    <property type="entry name" value="Lipocalins"/>
    <property type="match status" value="1"/>
</dbReference>
<dbReference type="Proteomes" id="UP000326711">
    <property type="component" value="Chromosome"/>
</dbReference>
<dbReference type="PANTHER" id="PTHR15854">
    <property type="entry name" value="THAP4 PROTEIN"/>
    <property type="match status" value="1"/>
</dbReference>
<accession>A0A5J6Z850</accession>
<evidence type="ECO:0000256" key="2">
    <source>
        <dbReference type="HAMAP-Rule" id="MF_01297"/>
    </source>
</evidence>
<dbReference type="RefSeq" id="WP_151902263.1">
    <property type="nucleotide sequence ID" value="NZ_CP045032.1"/>
</dbReference>
<proteinExistence type="inferred from homology"/>
<comment type="caution">
    <text evidence="2">Lacks the conserved His residue that binds heme iron in the nitrobindin family.</text>
</comment>
<dbReference type="AlphaFoldDB" id="A0A5J6Z850"/>
<sequence length="224" mass="24949">MTENNNSSDHAPINNEGVGSKVDPNEAIARAEEAAKATSQKNIPDFDDLPIPEDTANLRQGPNLHDGLLALLPLVGVWRGQGQAAHPGEEEHTFGQQIIFAHDGENRLRYESRTWRMDEDGQPLSTPDRRESGWLTISEDDNIEMTLTHSDGMVEIMYGKPLTERAWQLESASTMVTETGRSGLGPGKRLYGLMPNNDLGWVDERLIDGEMRPWMSSQLQRVMG</sequence>
<protein>
    <recommendedName>
        <fullName evidence="1 2">Ferric nitrobindin-like protein</fullName>
    </recommendedName>
</protein>
<gene>
    <name evidence="5" type="ORF">CUROG_02080</name>
</gene>
<keyword evidence="6" id="KW-1185">Reference proteome</keyword>
<dbReference type="InterPro" id="IPR022939">
    <property type="entry name" value="Nb(III)_bact/plant"/>
</dbReference>
<feature type="short sequence motif" description="GXWXGXG" evidence="2">
    <location>
        <begin position="76"/>
        <end position="82"/>
    </location>
</feature>
<dbReference type="Gene3D" id="2.40.128.20">
    <property type="match status" value="1"/>
</dbReference>
<evidence type="ECO:0000256" key="3">
    <source>
        <dbReference type="SAM" id="MobiDB-lite"/>
    </source>
</evidence>
<feature type="domain" description="THAP4-like heme-binding" evidence="4">
    <location>
        <begin position="68"/>
        <end position="221"/>
    </location>
</feature>
<evidence type="ECO:0000313" key="6">
    <source>
        <dbReference type="Proteomes" id="UP000326711"/>
    </source>
</evidence>
<evidence type="ECO:0000313" key="5">
    <source>
        <dbReference type="EMBL" id="QFQ01815.1"/>
    </source>
</evidence>
<dbReference type="OrthoDB" id="4804006at2"/>
<organism evidence="5 6">
    <name type="scientific">Corynebacterium urogenitale</name>
    <dbReference type="NCBI Taxonomy" id="2487892"/>
    <lineage>
        <taxon>Bacteria</taxon>
        <taxon>Bacillati</taxon>
        <taxon>Actinomycetota</taxon>
        <taxon>Actinomycetes</taxon>
        <taxon>Mycobacteriales</taxon>
        <taxon>Corynebacteriaceae</taxon>
        <taxon>Corynebacterium</taxon>
    </lineage>
</organism>
<feature type="region of interest" description="Disordered" evidence="3">
    <location>
        <begin position="1"/>
        <end position="54"/>
    </location>
</feature>
<dbReference type="KEGG" id="cuo:CUROG_02080"/>
<dbReference type="InterPro" id="IPR014878">
    <property type="entry name" value="THAP4-like_heme-bd"/>
</dbReference>
<dbReference type="EMBL" id="CP045032">
    <property type="protein sequence ID" value="QFQ01815.1"/>
    <property type="molecule type" value="Genomic_DNA"/>
</dbReference>
<evidence type="ECO:0000256" key="1">
    <source>
        <dbReference type="ARBA" id="ARBA00026205"/>
    </source>
</evidence>
<name>A0A5J6Z850_9CORY</name>
<dbReference type="CDD" id="cd07828">
    <property type="entry name" value="lipocalin_heme-bd-THAP4-like"/>
    <property type="match status" value="1"/>
</dbReference>
<reference evidence="6" key="1">
    <citation type="submission" date="2019-10" db="EMBL/GenBank/DDBJ databases">
        <title>Complete genome sequence of Corynebacterium urogenitalis DSM 108747, isolated from the genital tract of a cow.</title>
        <authorList>
            <person name="Ruckert C."/>
            <person name="Ballas P."/>
            <person name="Wagener K."/>
            <person name="Drillich M."/>
            <person name="Kaempfer P."/>
            <person name="Busse H.-J."/>
            <person name="Ehling-Schulz M."/>
        </authorList>
    </citation>
    <scope>NUCLEOTIDE SEQUENCE [LARGE SCALE GENOMIC DNA]</scope>
    <source>
        <strain evidence="6">LMM 1652</strain>
    </source>
</reference>
<dbReference type="InterPro" id="IPR012674">
    <property type="entry name" value="Calycin"/>
</dbReference>
<dbReference type="Pfam" id="PF08768">
    <property type="entry name" value="THAP4_heme-bd"/>
    <property type="match status" value="1"/>
</dbReference>
<comment type="similarity">
    <text evidence="2">Belongs to the nitrobindin family.</text>
</comment>
<comment type="caution">
    <text evidence="2">Lacks conserved residue(s) required for the propagation of feature annotation.</text>
</comment>